<accession>A0A3R7D6S4</accession>
<organism evidence="1 2">
    <name type="scientific">Aphanomyces invadans</name>
    <dbReference type="NCBI Taxonomy" id="157072"/>
    <lineage>
        <taxon>Eukaryota</taxon>
        <taxon>Sar</taxon>
        <taxon>Stramenopiles</taxon>
        <taxon>Oomycota</taxon>
        <taxon>Saprolegniomycetes</taxon>
        <taxon>Saprolegniales</taxon>
        <taxon>Verrucalvaceae</taxon>
        <taxon>Aphanomyces</taxon>
    </lineage>
</organism>
<dbReference type="Proteomes" id="UP000285060">
    <property type="component" value="Unassembled WGS sequence"/>
</dbReference>
<evidence type="ECO:0000313" key="1">
    <source>
        <dbReference type="EMBL" id="RHY34604.1"/>
    </source>
</evidence>
<name>A0A3R7D6S4_9STRA</name>
<dbReference type="VEuPathDB" id="FungiDB:H310_08536"/>
<reference evidence="1 2" key="1">
    <citation type="submission" date="2018-08" db="EMBL/GenBank/DDBJ databases">
        <title>Aphanomyces genome sequencing and annotation.</title>
        <authorList>
            <person name="Minardi D."/>
            <person name="Oidtmann B."/>
            <person name="Van Der Giezen M."/>
            <person name="Studholme D.J."/>
        </authorList>
    </citation>
    <scope>NUCLEOTIDE SEQUENCE [LARGE SCALE GENOMIC DNA]</scope>
    <source>
        <strain evidence="1 2">NJM0002</strain>
    </source>
</reference>
<evidence type="ECO:0000313" key="2">
    <source>
        <dbReference type="Proteomes" id="UP000285060"/>
    </source>
</evidence>
<dbReference type="AlphaFoldDB" id="A0A3R7D6S4"/>
<sequence length="285" mass="32885">MNDALLCKYAYKPCANPRVAKKDGDLHRLCEYHRDKANAIQKIYATRRRRERRAERRRALMQKLLGNIEPVPFDPDTQRPVRTRTTTFDYDQDILDAEMAGLLDWDDAHVNHIMDDDDLSSTSSTLSRPAHSVDKRVVQFVALDECGVAFLILPRSLPMDESLCKYAYKPCQNPRVAKKDGGLHRLCAFHRDKANAVQKIYATRRRRERCAERRANLVQTLLDNIEPFPFDRQTDQLTQDERSRLEAELAALLEDDGNAAEDDVDDVSIAPWSQEYPDDRLSKLL</sequence>
<proteinExistence type="predicted"/>
<protein>
    <submittedName>
        <fullName evidence="1">Uncharacterized protein</fullName>
    </submittedName>
</protein>
<comment type="caution">
    <text evidence="1">The sequence shown here is derived from an EMBL/GenBank/DDBJ whole genome shotgun (WGS) entry which is preliminary data.</text>
</comment>
<keyword evidence="2" id="KW-1185">Reference proteome</keyword>
<gene>
    <name evidence="1" type="ORF">DYB32_000820</name>
</gene>
<dbReference type="EMBL" id="QUSY01000023">
    <property type="protein sequence ID" value="RHY34604.1"/>
    <property type="molecule type" value="Genomic_DNA"/>
</dbReference>